<organism evidence="1 2">
    <name type="scientific">Azotobacter chroococcum</name>
    <dbReference type="NCBI Taxonomy" id="353"/>
    <lineage>
        <taxon>Bacteria</taxon>
        <taxon>Pseudomonadati</taxon>
        <taxon>Pseudomonadota</taxon>
        <taxon>Gammaproteobacteria</taxon>
        <taxon>Pseudomonadales</taxon>
        <taxon>Pseudomonadaceae</taxon>
        <taxon>Azotobacter</taxon>
    </lineage>
</organism>
<sequence>MTAGGLAGLGPWILLDRNLKRVVLGIGVLGNAINLGVLTAGQAEEEPGSGGRREPPS</sequence>
<dbReference type="EMBL" id="SMMU01000001">
    <property type="protein sequence ID" value="TCL34930.1"/>
    <property type="molecule type" value="Genomic_DNA"/>
</dbReference>
<name>A0A4R1Q1V9_9GAMM</name>
<keyword evidence="1" id="KW-0830">Ubiquinone</keyword>
<dbReference type="Proteomes" id="UP000295169">
    <property type="component" value="Unassembled WGS sequence"/>
</dbReference>
<evidence type="ECO:0000313" key="2">
    <source>
        <dbReference type="Proteomes" id="UP000295169"/>
    </source>
</evidence>
<accession>A0A4R1Q1V9</accession>
<dbReference type="AlphaFoldDB" id="A0A4R1Q1V9"/>
<evidence type="ECO:0000313" key="1">
    <source>
        <dbReference type="EMBL" id="TCL34930.1"/>
    </source>
</evidence>
<proteinExistence type="predicted"/>
<comment type="caution">
    <text evidence="1">The sequence shown here is derived from an EMBL/GenBank/DDBJ whole genome shotgun (WGS) entry which is preliminary data.</text>
</comment>
<protein>
    <submittedName>
        <fullName evidence="1">NADH-ubiquinone/plastoquinone oxidoreductase subunit 4L</fullName>
    </submittedName>
</protein>
<reference evidence="1 2" key="1">
    <citation type="submission" date="2019-03" db="EMBL/GenBank/DDBJ databases">
        <title>Genomic Encyclopedia of Type Strains, Phase IV (KMG-IV): sequencing the most valuable type-strain genomes for metagenomic binning, comparative biology and taxonomic classification.</title>
        <authorList>
            <person name="Goeker M."/>
        </authorList>
    </citation>
    <scope>NUCLEOTIDE SEQUENCE [LARGE SCALE GENOMIC DNA]</scope>
    <source>
        <strain evidence="1 2">DSM 2286</strain>
    </source>
</reference>
<gene>
    <name evidence="1" type="ORF">EV691_101372</name>
</gene>